<proteinExistence type="predicted"/>
<dbReference type="STRING" id="229203.SAMN05444338_101168"/>
<keyword evidence="1" id="KW-0732">Signal</keyword>
<gene>
    <name evidence="2" type="ORF">SAMN05444338_101168</name>
</gene>
<name>A0A1H2QEQ1_9FLAO</name>
<dbReference type="EMBL" id="FNMV01000001">
    <property type="protein sequence ID" value="SDW05661.1"/>
    <property type="molecule type" value="Genomic_DNA"/>
</dbReference>
<dbReference type="AlphaFoldDB" id="A0A1H2QEQ1"/>
<organism evidence="2 3">
    <name type="scientific">Flavobacterium degerlachei</name>
    <dbReference type="NCBI Taxonomy" id="229203"/>
    <lineage>
        <taxon>Bacteria</taxon>
        <taxon>Pseudomonadati</taxon>
        <taxon>Bacteroidota</taxon>
        <taxon>Flavobacteriia</taxon>
        <taxon>Flavobacteriales</taxon>
        <taxon>Flavobacteriaceae</taxon>
        <taxon>Flavobacterium</taxon>
    </lineage>
</organism>
<reference evidence="3" key="1">
    <citation type="submission" date="2016-10" db="EMBL/GenBank/DDBJ databases">
        <authorList>
            <person name="Varghese N."/>
            <person name="Submissions S."/>
        </authorList>
    </citation>
    <scope>NUCLEOTIDE SEQUENCE [LARGE SCALE GENOMIC DNA]</scope>
    <source>
        <strain evidence="3">DSM 15718</strain>
    </source>
</reference>
<keyword evidence="3" id="KW-1185">Reference proteome</keyword>
<feature type="signal peptide" evidence="1">
    <location>
        <begin position="1"/>
        <end position="18"/>
    </location>
</feature>
<dbReference type="Proteomes" id="UP000198569">
    <property type="component" value="Unassembled WGS sequence"/>
</dbReference>
<dbReference type="OrthoDB" id="163809at2"/>
<evidence type="ECO:0008006" key="4">
    <source>
        <dbReference type="Google" id="ProtNLM"/>
    </source>
</evidence>
<protein>
    <recommendedName>
        <fullName evidence="4">TonB protein C-terminal</fullName>
    </recommendedName>
</protein>
<evidence type="ECO:0000313" key="3">
    <source>
        <dbReference type="Proteomes" id="UP000198569"/>
    </source>
</evidence>
<sequence>MKNILFAVMLIFSFSLFAQNNNDVSYLKIKQNSCIKKKGNSLVFKEVLSDSRCPEGVNCIWAGEIKVVVAVYLDKNFIKEETLIISGKNSQENIAWITQYLPADKRNIESINVFPYPKEGVKIKSKKYFLQIAYIK</sequence>
<evidence type="ECO:0000256" key="1">
    <source>
        <dbReference type="SAM" id="SignalP"/>
    </source>
</evidence>
<evidence type="ECO:0000313" key="2">
    <source>
        <dbReference type="EMBL" id="SDW05661.1"/>
    </source>
</evidence>
<dbReference type="RefSeq" id="WP_091428548.1">
    <property type="nucleotide sequence ID" value="NZ_FNMV01000001.1"/>
</dbReference>
<feature type="chain" id="PRO_5011609978" description="TonB protein C-terminal" evidence="1">
    <location>
        <begin position="19"/>
        <end position="136"/>
    </location>
</feature>
<accession>A0A1H2QEQ1</accession>